<accession>A0ABW2NQ04</accession>
<dbReference type="Pfam" id="PF17261">
    <property type="entry name" value="DUF5327"/>
    <property type="match status" value="1"/>
</dbReference>
<evidence type="ECO:0000313" key="3">
    <source>
        <dbReference type="Proteomes" id="UP001596549"/>
    </source>
</evidence>
<reference evidence="3" key="1">
    <citation type="journal article" date="2019" name="Int. J. Syst. Evol. Microbiol.">
        <title>The Global Catalogue of Microorganisms (GCM) 10K type strain sequencing project: providing services to taxonomists for standard genome sequencing and annotation.</title>
        <authorList>
            <consortium name="The Broad Institute Genomics Platform"/>
            <consortium name="The Broad Institute Genome Sequencing Center for Infectious Disease"/>
            <person name="Wu L."/>
            <person name="Ma J."/>
        </authorList>
    </citation>
    <scope>NUCLEOTIDE SEQUENCE [LARGE SCALE GENOMIC DNA]</scope>
    <source>
        <strain evidence="3">NBRC 106396</strain>
    </source>
</reference>
<feature type="region of interest" description="Disordered" evidence="1">
    <location>
        <begin position="59"/>
        <end position="96"/>
    </location>
</feature>
<dbReference type="InterPro" id="IPR035218">
    <property type="entry name" value="DUF5327"/>
</dbReference>
<dbReference type="Proteomes" id="UP001596549">
    <property type="component" value="Unassembled WGS sequence"/>
</dbReference>
<keyword evidence="3" id="KW-1185">Reference proteome</keyword>
<dbReference type="EMBL" id="JBHTCP010000013">
    <property type="protein sequence ID" value="MFC7371621.1"/>
    <property type="molecule type" value="Genomic_DNA"/>
</dbReference>
<organism evidence="2 3">
    <name type="scientific">Fictibacillus iocasae</name>
    <dbReference type="NCBI Taxonomy" id="2715437"/>
    <lineage>
        <taxon>Bacteria</taxon>
        <taxon>Bacillati</taxon>
        <taxon>Bacillota</taxon>
        <taxon>Bacilli</taxon>
        <taxon>Bacillales</taxon>
        <taxon>Fictibacillaceae</taxon>
        <taxon>Fictibacillus</taxon>
    </lineage>
</organism>
<protein>
    <submittedName>
        <fullName evidence="2">YwdI family protein</fullName>
    </submittedName>
</protein>
<name>A0ABW2NQ04_9BACL</name>
<comment type="caution">
    <text evidence="2">The sequence shown here is derived from an EMBL/GenBank/DDBJ whole genome shotgun (WGS) entry which is preliminary data.</text>
</comment>
<proteinExistence type="predicted"/>
<evidence type="ECO:0000313" key="2">
    <source>
        <dbReference type="EMBL" id="MFC7371621.1"/>
    </source>
</evidence>
<sequence length="96" mass="10679">MNISVQQFASKIEQHLEEMKRHSESSPKVRQHAAAIQALCDLMLDSGEQPAQPEVKTWVPSHPVQVPPQFGAQPSAAPKKRQDEDDEGNGDSIFDF</sequence>
<dbReference type="RefSeq" id="WP_379748357.1">
    <property type="nucleotide sequence ID" value="NZ_JBHTCP010000013.1"/>
</dbReference>
<gene>
    <name evidence="2" type="ORF">ACFQPF_08025</name>
</gene>
<evidence type="ECO:0000256" key="1">
    <source>
        <dbReference type="SAM" id="MobiDB-lite"/>
    </source>
</evidence>